<comment type="caution">
    <text evidence="2">The sequence shown here is derived from an EMBL/GenBank/DDBJ whole genome shotgun (WGS) entry which is preliminary data.</text>
</comment>
<dbReference type="AlphaFoldDB" id="A0ABC9UGM9"/>
<dbReference type="Proteomes" id="UP000017391">
    <property type="component" value="Unassembled WGS sequence"/>
</dbReference>
<dbReference type="EMBL" id="AYIP01000002">
    <property type="protein sequence ID" value="ESM40087.1"/>
    <property type="molecule type" value="Genomic_DNA"/>
</dbReference>
<sequence length="193" mass="22362">MNIFAQYGKEIFAFIVPVFTLIINKYFKNSAKISYGELHQFTYLLNEPLLDKEGEVLQATQTVHTQSYIFRNDGKEPATNVELIFNYAPMYLNVWPSRLFAEKNDSSRRYVMVFDYLAPKETIRCEVLAINAQIPVLLSVRCKEGVAQNMVLMPQRVFHPAFINSLRFLIFLGSVSFVYIFVVLLQWLLLKTG</sequence>
<feature type="transmembrane region" description="Helical" evidence="1">
    <location>
        <begin position="6"/>
        <end position="27"/>
    </location>
</feature>
<name>A0ABC9UGM9_ENTAS</name>
<keyword evidence="1" id="KW-1133">Transmembrane helix</keyword>
<reference evidence="3" key="1">
    <citation type="submission" date="2013-09" db="EMBL/GenBank/DDBJ databases">
        <title>The Genome Sequence of Enterobacter cloacae BWH 31.</title>
        <authorList>
            <consortium name="The Broad Institute Genomics Platform"/>
            <consortium name="The Broad Institute Genome Sequencing Center for Infectious Disease"/>
            <person name="Murphy C."/>
            <person name="Cosimi L."/>
            <person name="Cerqueira G."/>
            <person name="Feldgarden M."/>
            <person name="Hung D."/>
            <person name="Onderdonk A.B."/>
            <person name="Ferraro M.J."/>
            <person name="Hooper D."/>
            <person name="Dekker J."/>
            <person name="O'Brien T."/>
            <person name="Huang S."/>
            <person name="Quan V."/>
            <person name="Ernst C."/>
            <person name="Delaney M."/>
            <person name="DuBois A."/>
            <person name="Young S.K."/>
            <person name="Zeng Q."/>
            <person name="Gargeya S."/>
            <person name="Fitzgerald M."/>
            <person name="Abouelleil A."/>
            <person name="Alvarado L."/>
            <person name="Berlin A.M."/>
            <person name="Chapman S.B."/>
            <person name="Gainer-Dewar J."/>
            <person name="Goldberg J."/>
            <person name="Gnerre S."/>
            <person name="Griggs A."/>
            <person name="Gujja S."/>
            <person name="Hansen M."/>
            <person name="Howarth C."/>
            <person name="Imamovic A."/>
            <person name="Ireland A."/>
            <person name="Larimer J."/>
            <person name="McCowan C."/>
            <person name="Murphy C."/>
            <person name="Pearson M."/>
            <person name="Poon T.W."/>
            <person name="Priest M."/>
            <person name="Roberts A."/>
            <person name="Saif S."/>
            <person name="Shea T."/>
            <person name="Sykes S."/>
            <person name="Wortman J."/>
            <person name="Nusbaum C."/>
            <person name="Birren B."/>
        </authorList>
    </citation>
    <scope>NUCLEOTIDE SEQUENCE [LARGE SCALE GENOMIC DNA]</scope>
    <source>
        <strain evidence="3">BWH 31</strain>
    </source>
</reference>
<keyword evidence="1" id="KW-0472">Membrane</keyword>
<evidence type="ECO:0000256" key="1">
    <source>
        <dbReference type="SAM" id="Phobius"/>
    </source>
</evidence>
<evidence type="ECO:0000313" key="3">
    <source>
        <dbReference type="Proteomes" id="UP000017391"/>
    </source>
</evidence>
<accession>A0ABC9UGM9</accession>
<dbReference type="RefSeq" id="WP_023308886.1">
    <property type="nucleotide sequence ID" value="NZ_CP034336.1"/>
</dbReference>
<evidence type="ECO:0000313" key="2">
    <source>
        <dbReference type="EMBL" id="ESM40087.1"/>
    </source>
</evidence>
<keyword evidence="1" id="KW-0812">Transmembrane</keyword>
<gene>
    <name evidence="2" type="ORF">L402_00261</name>
</gene>
<organism evidence="2 3">
    <name type="scientific">Enterobacter asburiae</name>
    <dbReference type="NCBI Taxonomy" id="61645"/>
    <lineage>
        <taxon>Bacteria</taxon>
        <taxon>Pseudomonadati</taxon>
        <taxon>Pseudomonadota</taxon>
        <taxon>Gammaproteobacteria</taxon>
        <taxon>Enterobacterales</taxon>
        <taxon>Enterobacteriaceae</taxon>
        <taxon>Enterobacter</taxon>
        <taxon>Enterobacter cloacae complex</taxon>
    </lineage>
</organism>
<proteinExistence type="predicted"/>
<feature type="transmembrane region" description="Helical" evidence="1">
    <location>
        <begin position="168"/>
        <end position="189"/>
    </location>
</feature>
<protein>
    <submittedName>
        <fullName evidence="2">Uncharacterized protein</fullName>
    </submittedName>
</protein>